<keyword evidence="14 16" id="KW-0012">Acyltransferase</keyword>
<comment type="caution">
    <text evidence="19">The sequence shown here is derived from an EMBL/GenBank/DDBJ whole genome shotgun (WGS) entry which is preliminary data.</text>
</comment>
<evidence type="ECO:0000256" key="17">
    <source>
        <dbReference type="SAM" id="SignalP"/>
    </source>
</evidence>
<evidence type="ECO:0000256" key="9">
    <source>
        <dbReference type="ARBA" id="ARBA00022989"/>
    </source>
</evidence>
<evidence type="ECO:0000256" key="7">
    <source>
        <dbReference type="ARBA" id="ARBA00022692"/>
    </source>
</evidence>
<keyword evidence="12" id="KW-0564">Palmitate</keyword>
<evidence type="ECO:0000256" key="2">
    <source>
        <dbReference type="ARBA" id="ARBA00004651"/>
    </source>
</evidence>
<dbReference type="EMBL" id="JAGXEW010000016">
    <property type="protein sequence ID" value="KAK1162889.1"/>
    <property type="molecule type" value="Genomic_DNA"/>
</dbReference>
<keyword evidence="11 16" id="KW-0472">Membrane</keyword>
<keyword evidence="20" id="KW-1185">Reference proteome</keyword>
<evidence type="ECO:0000256" key="14">
    <source>
        <dbReference type="ARBA" id="ARBA00023315"/>
    </source>
</evidence>
<evidence type="ECO:0000313" key="20">
    <source>
        <dbReference type="Proteomes" id="UP001230051"/>
    </source>
</evidence>
<feature type="transmembrane region" description="Helical" evidence="16">
    <location>
        <begin position="69"/>
        <end position="90"/>
    </location>
</feature>
<evidence type="ECO:0000256" key="3">
    <source>
        <dbReference type="ARBA" id="ARBA00004653"/>
    </source>
</evidence>
<evidence type="ECO:0000256" key="12">
    <source>
        <dbReference type="ARBA" id="ARBA00023139"/>
    </source>
</evidence>
<evidence type="ECO:0000259" key="18">
    <source>
        <dbReference type="Pfam" id="PF01529"/>
    </source>
</evidence>
<comment type="similarity">
    <text evidence="4 16">Belongs to the DHHC palmitoyltransferase family.</text>
</comment>
<dbReference type="InterPro" id="IPR001594">
    <property type="entry name" value="Palmitoyltrfase_DHHC"/>
</dbReference>
<evidence type="ECO:0000256" key="13">
    <source>
        <dbReference type="ARBA" id="ARBA00023288"/>
    </source>
</evidence>
<keyword evidence="8" id="KW-0256">Endoplasmic reticulum</keyword>
<dbReference type="GO" id="GO:0000139">
    <property type="term" value="C:Golgi membrane"/>
    <property type="evidence" value="ECO:0007669"/>
    <property type="project" value="UniProtKB-SubCell"/>
</dbReference>
<feature type="signal peptide" evidence="17">
    <location>
        <begin position="1"/>
        <end position="19"/>
    </location>
</feature>
<dbReference type="Proteomes" id="UP001230051">
    <property type="component" value="Unassembled WGS sequence"/>
</dbReference>
<gene>
    <name evidence="19" type="primary">Zdhhc4</name>
    <name evidence="19" type="ORF">AOXY_G17870</name>
</gene>
<dbReference type="PANTHER" id="PTHR22883">
    <property type="entry name" value="ZINC FINGER DHHC DOMAIN CONTAINING PROTEIN"/>
    <property type="match status" value="1"/>
</dbReference>
<evidence type="ECO:0000256" key="6">
    <source>
        <dbReference type="ARBA" id="ARBA00022679"/>
    </source>
</evidence>
<keyword evidence="6 16" id="KW-0808">Transferase</keyword>
<feature type="chain" id="PRO_5042123043" description="Palmitoyltransferase" evidence="17">
    <location>
        <begin position="20"/>
        <end position="342"/>
    </location>
</feature>
<feature type="transmembrane region" description="Helical" evidence="16">
    <location>
        <begin position="196"/>
        <end position="223"/>
    </location>
</feature>
<evidence type="ECO:0000256" key="8">
    <source>
        <dbReference type="ARBA" id="ARBA00022824"/>
    </source>
</evidence>
<proteinExistence type="inferred from homology"/>
<organism evidence="19 20">
    <name type="scientific">Acipenser oxyrinchus oxyrinchus</name>
    <dbReference type="NCBI Taxonomy" id="40147"/>
    <lineage>
        <taxon>Eukaryota</taxon>
        <taxon>Metazoa</taxon>
        <taxon>Chordata</taxon>
        <taxon>Craniata</taxon>
        <taxon>Vertebrata</taxon>
        <taxon>Euteleostomi</taxon>
        <taxon>Actinopterygii</taxon>
        <taxon>Chondrostei</taxon>
        <taxon>Acipenseriformes</taxon>
        <taxon>Acipenseridae</taxon>
        <taxon>Acipenser</taxon>
    </lineage>
</organism>
<sequence length="342" mass="39485">MEFLTLFFIYVLSILTCLALVCKYSGKGQFPLEKLFVYLTNIISHLVPERLQTASNQILHRLFHKRNSFFLALHFLLEAAVYGEFTYEIFGYCQEIGFSLPSLIVPYVLLTVKMYFFSQCCTKDPGTITKLNNEGFLGVYPYDQVMFYQGVLCPTCVLVKPARSKHCRVCNICVHRFDHHCVWVNNCIGAFNTKYFLLYLMTLSAMAADIAVLTIGLLLHLVLQSNLMSAAYVDEEGHQQPVGLFFVIQYLFLTFPRIVFMLGFLMFLFLLLLGYSFFHLYLAVTNQTANEWYKRKSHGCQHCNPSPQQQSHTSLHNFYSRGTIRNLKEILKPIAKNEKKGR</sequence>
<keyword evidence="17" id="KW-0732">Signal</keyword>
<dbReference type="Pfam" id="PF01529">
    <property type="entry name" value="DHHC"/>
    <property type="match status" value="1"/>
</dbReference>
<keyword evidence="10" id="KW-0333">Golgi apparatus</keyword>
<dbReference type="GO" id="GO:0006612">
    <property type="term" value="P:protein targeting to membrane"/>
    <property type="evidence" value="ECO:0007669"/>
    <property type="project" value="TreeGrafter"/>
</dbReference>
<name>A0AAD8G3R4_ACIOX</name>
<comment type="domain">
    <text evidence="16">The DHHC domain is required for palmitoyltransferase activity.</text>
</comment>
<dbReference type="GO" id="GO:0019706">
    <property type="term" value="F:protein-cysteine S-palmitoyltransferase activity"/>
    <property type="evidence" value="ECO:0007669"/>
    <property type="project" value="UniProtKB-EC"/>
</dbReference>
<evidence type="ECO:0000256" key="1">
    <source>
        <dbReference type="ARBA" id="ARBA00004477"/>
    </source>
</evidence>
<keyword evidence="9 16" id="KW-1133">Transmembrane helix</keyword>
<evidence type="ECO:0000256" key="15">
    <source>
        <dbReference type="ARBA" id="ARBA00047790"/>
    </source>
</evidence>
<dbReference type="PANTHER" id="PTHR22883:SF466">
    <property type="entry name" value="PALMITOYLTRANSFERASE ZDHHC4"/>
    <property type="match status" value="1"/>
</dbReference>
<evidence type="ECO:0000256" key="5">
    <source>
        <dbReference type="ARBA" id="ARBA00022475"/>
    </source>
</evidence>
<reference evidence="19" key="1">
    <citation type="submission" date="2022-02" db="EMBL/GenBank/DDBJ databases">
        <title>Atlantic sturgeon de novo genome assembly.</title>
        <authorList>
            <person name="Stock M."/>
            <person name="Klopp C."/>
            <person name="Guiguen Y."/>
            <person name="Cabau C."/>
            <person name="Parinello H."/>
            <person name="Santidrian Yebra-Pimentel E."/>
            <person name="Kuhl H."/>
            <person name="Dirks R.P."/>
            <person name="Guessner J."/>
            <person name="Wuertz S."/>
            <person name="Du K."/>
            <person name="Schartl M."/>
        </authorList>
    </citation>
    <scope>NUCLEOTIDE SEQUENCE</scope>
    <source>
        <strain evidence="19">STURGEONOMICS-FGT-2020</strain>
        <tissue evidence="19">Whole blood</tissue>
    </source>
</reference>
<dbReference type="EC" id="2.3.1.225" evidence="16"/>
<evidence type="ECO:0000256" key="11">
    <source>
        <dbReference type="ARBA" id="ARBA00023136"/>
    </source>
</evidence>
<keyword evidence="7 16" id="KW-0812">Transmembrane</keyword>
<dbReference type="GO" id="GO:0005789">
    <property type="term" value="C:endoplasmic reticulum membrane"/>
    <property type="evidence" value="ECO:0007669"/>
    <property type="project" value="UniProtKB-SubCell"/>
</dbReference>
<comment type="catalytic activity">
    <reaction evidence="15">
        <text>L-cysteinyl-[protein] + hexadecanoyl-CoA = S-hexadecanoyl-L-cysteinyl-[protein] + CoA</text>
        <dbReference type="Rhea" id="RHEA:36683"/>
        <dbReference type="Rhea" id="RHEA-COMP:10131"/>
        <dbReference type="Rhea" id="RHEA-COMP:11032"/>
        <dbReference type="ChEBI" id="CHEBI:29950"/>
        <dbReference type="ChEBI" id="CHEBI:57287"/>
        <dbReference type="ChEBI" id="CHEBI:57379"/>
        <dbReference type="ChEBI" id="CHEBI:74151"/>
        <dbReference type="EC" id="2.3.1.225"/>
    </reaction>
    <physiologicalReaction direction="left-to-right" evidence="15">
        <dbReference type="Rhea" id="RHEA:36684"/>
    </physiologicalReaction>
</comment>
<dbReference type="GO" id="GO:0005886">
    <property type="term" value="C:plasma membrane"/>
    <property type="evidence" value="ECO:0007669"/>
    <property type="project" value="UniProtKB-SubCell"/>
</dbReference>
<dbReference type="PROSITE" id="PS50216">
    <property type="entry name" value="DHHC"/>
    <property type="match status" value="1"/>
</dbReference>
<evidence type="ECO:0000256" key="16">
    <source>
        <dbReference type="RuleBase" id="RU079119"/>
    </source>
</evidence>
<feature type="transmembrane region" description="Helical" evidence="16">
    <location>
        <begin position="96"/>
        <end position="116"/>
    </location>
</feature>
<comment type="subcellular location">
    <subcellularLocation>
        <location evidence="2">Cell membrane</location>
        <topology evidence="2">Multi-pass membrane protein</topology>
    </subcellularLocation>
    <subcellularLocation>
        <location evidence="1">Endoplasmic reticulum membrane</location>
        <topology evidence="1">Multi-pass membrane protein</topology>
    </subcellularLocation>
    <subcellularLocation>
        <location evidence="3">Golgi apparatus membrane</location>
        <topology evidence="3">Multi-pass membrane protein</topology>
    </subcellularLocation>
</comment>
<keyword evidence="13" id="KW-0449">Lipoprotein</keyword>
<protein>
    <recommendedName>
        <fullName evidence="16">Palmitoyltransferase</fullName>
        <ecNumber evidence="16">2.3.1.225</ecNumber>
    </recommendedName>
</protein>
<feature type="domain" description="Palmitoyltransferase DHHC" evidence="18">
    <location>
        <begin position="149"/>
        <end position="295"/>
    </location>
</feature>
<evidence type="ECO:0000256" key="10">
    <source>
        <dbReference type="ARBA" id="ARBA00023034"/>
    </source>
</evidence>
<dbReference type="InterPro" id="IPR039859">
    <property type="entry name" value="PFA4/ZDH16/20/ERF2-like"/>
</dbReference>
<feature type="transmembrane region" description="Helical" evidence="16">
    <location>
        <begin position="243"/>
        <end position="273"/>
    </location>
</feature>
<keyword evidence="5" id="KW-1003">Cell membrane</keyword>
<dbReference type="AlphaFoldDB" id="A0AAD8G3R4"/>
<evidence type="ECO:0000256" key="4">
    <source>
        <dbReference type="ARBA" id="ARBA00008574"/>
    </source>
</evidence>
<evidence type="ECO:0000313" key="19">
    <source>
        <dbReference type="EMBL" id="KAK1162889.1"/>
    </source>
</evidence>
<accession>A0AAD8G3R4</accession>